<reference evidence="2" key="3">
    <citation type="submission" date="2021-01" db="EMBL/GenBank/DDBJ databases">
        <authorList>
            <consortium name="Genoscope - CEA"/>
            <person name="William W."/>
        </authorList>
    </citation>
    <scope>NUCLEOTIDE SEQUENCE</scope>
</reference>
<keyword evidence="4" id="KW-1185">Reference proteome</keyword>
<dbReference type="Gramene" id="CDY22267">
    <property type="protein sequence ID" value="CDY22267"/>
    <property type="gene ID" value="GSBRNA2T00018716001"/>
</dbReference>
<gene>
    <name evidence="3" type="primary">BnaC02g25710D</name>
    <name evidence="2" type="ORF">DARMORV10_C02P36480.1</name>
    <name evidence="3" type="ORF">GSBRNA2T00018716001</name>
</gene>
<organism evidence="3 4">
    <name type="scientific">Brassica napus</name>
    <name type="common">Rape</name>
    <dbReference type="NCBI Taxonomy" id="3708"/>
    <lineage>
        <taxon>Eukaryota</taxon>
        <taxon>Viridiplantae</taxon>
        <taxon>Streptophyta</taxon>
        <taxon>Embryophyta</taxon>
        <taxon>Tracheophyta</taxon>
        <taxon>Spermatophyta</taxon>
        <taxon>Magnoliopsida</taxon>
        <taxon>eudicotyledons</taxon>
        <taxon>Gunneridae</taxon>
        <taxon>Pentapetalae</taxon>
        <taxon>rosids</taxon>
        <taxon>malvids</taxon>
        <taxon>Brassicales</taxon>
        <taxon>Brassicaceae</taxon>
        <taxon>Brassiceae</taxon>
        <taxon>Brassica</taxon>
    </lineage>
</organism>
<feature type="transmembrane region" description="Helical" evidence="1">
    <location>
        <begin position="25"/>
        <end position="44"/>
    </location>
</feature>
<keyword evidence="1" id="KW-1133">Transmembrane helix</keyword>
<evidence type="ECO:0000256" key="1">
    <source>
        <dbReference type="SAM" id="Phobius"/>
    </source>
</evidence>
<dbReference type="EMBL" id="HG994366">
    <property type="protein sequence ID" value="CAF1914662.1"/>
    <property type="molecule type" value="Genomic_DNA"/>
</dbReference>
<sequence length="46" mass="5385">MDMLVGFRTASHGRQKKPHNTQASFTLKGLGFFPFYCLYMLTFCRH</sequence>
<keyword evidence="1" id="KW-0472">Membrane</keyword>
<reference evidence="3 4" key="1">
    <citation type="journal article" date="2014" name="Science">
        <title>Plant genetics. Early allopolyploid evolution in the post-Neolithic Brassica napus oilseed genome.</title>
        <authorList>
            <person name="Chalhoub B."/>
            <person name="Denoeud F."/>
            <person name="Liu S."/>
            <person name="Parkin I.A."/>
            <person name="Tang H."/>
            <person name="Wang X."/>
            <person name="Chiquet J."/>
            <person name="Belcram H."/>
            <person name="Tong C."/>
            <person name="Samans B."/>
            <person name="Correa M."/>
            <person name="Da Silva C."/>
            <person name="Just J."/>
            <person name="Falentin C."/>
            <person name="Koh C.S."/>
            <person name="Le Clainche I."/>
            <person name="Bernard M."/>
            <person name="Bento P."/>
            <person name="Noel B."/>
            <person name="Labadie K."/>
            <person name="Alberti A."/>
            <person name="Charles M."/>
            <person name="Arnaud D."/>
            <person name="Guo H."/>
            <person name="Daviaud C."/>
            <person name="Alamery S."/>
            <person name="Jabbari K."/>
            <person name="Zhao M."/>
            <person name="Edger P.P."/>
            <person name="Chelaifa H."/>
            <person name="Tack D."/>
            <person name="Lassalle G."/>
            <person name="Mestiri I."/>
            <person name="Schnel N."/>
            <person name="Le Paslier M.C."/>
            <person name="Fan G."/>
            <person name="Renault V."/>
            <person name="Bayer P.E."/>
            <person name="Golicz A.A."/>
            <person name="Manoli S."/>
            <person name="Lee T.H."/>
            <person name="Thi V.H."/>
            <person name="Chalabi S."/>
            <person name="Hu Q."/>
            <person name="Fan C."/>
            <person name="Tollenaere R."/>
            <person name="Lu Y."/>
            <person name="Battail C."/>
            <person name="Shen J."/>
            <person name="Sidebottom C.H."/>
            <person name="Wang X."/>
            <person name="Canaguier A."/>
            <person name="Chauveau A."/>
            <person name="Berard A."/>
            <person name="Deniot G."/>
            <person name="Guan M."/>
            <person name="Liu Z."/>
            <person name="Sun F."/>
            <person name="Lim Y.P."/>
            <person name="Lyons E."/>
            <person name="Town C.D."/>
            <person name="Bancroft I."/>
            <person name="Wang X."/>
            <person name="Meng J."/>
            <person name="Ma J."/>
            <person name="Pires J.C."/>
            <person name="King G.J."/>
            <person name="Brunel D."/>
            <person name="Delourme R."/>
            <person name="Renard M."/>
            <person name="Aury J.M."/>
            <person name="Adams K.L."/>
            <person name="Batley J."/>
            <person name="Snowdon R.J."/>
            <person name="Tost J."/>
            <person name="Edwards D."/>
            <person name="Zhou Y."/>
            <person name="Hua W."/>
            <person name="Sharpe A.G."/>
            <person name="Paterson A.H."/>
            <person name="Guan C."/>
            <person name="Wincker P."/>
        </authorList>
    </citation>
    <scope>NUCLEOTIDE SEQUENCE [LARGE SCALE GENOMIC DNA]</scope>
    <source>
        <strain evidence="4">cv. Darmor-bzh</strain>
    </source>
</reference>
<dbReference type="EMBL" id="LK032129">
    <property type="protein sequence ID" value="CDY22267.1"/>
    <property type="molecule type" value="Genomic_DNA"/>
</dbReference>
<dbReference type="AlphaFoldDB" id="A0A078GB15"/>
<accession>A0A078GB15</accession>
<reference evidence="3" key="2">
    <citation type="submission" date="2014-06" db="EMBL/GenBank/DDBJ databases">
        <authorList>
            <person name="Genoscope - CEA"/>
        </authorList>
    </citation>
    <scope>NUCLEOTIDE SEQUENCE</scope>
</reference>
<keyword evidence="1" id="KW-0812">Transmembrane</keyword>
<protein>
    <submittedName>
        <fullName evidence="2">(rape) hypothetical protein</fullName>
    </submittedName>
    <submittedName>
        <fullName evidence="3">BnaC02g25710D protein</fullName>
    </submittedName>
</protein>
<name>A0A078GB15_BRANA</name>
<dbReference type="PaxDb" id="3708-A0A078GB15"/>
<evidence type="ECO:0000313" key="2">
    <source>
        <dbReference type="EMBL" id="CAF1914662.1"/>
    </source>
</evidence>
<evidence type="ECO:0000313" key="3">
    <source>
        <dbReference type="EMBL" id="CDY22267.1"/>
    </source>
</evidence>
<proteinExistence type="predicted"/>
<dbReference type="Proteomes" id="UP000028999">
    <property type="component" value="Unassembled WGS sequence"/>
</dbReference>
<dbReference type="Proteomes" id="UP001295469">
    <property type="component" value="Chromosome C02"/>
</dbReference>
<evidence type="ECO:0000313" key="4">
    <source>
        <dbReference type="Proteomes" id="UP000028999"/>
    </source>
</evidence>